<dbReference type="Proteomes" id="UP000515703">
    <property type="component" value="Chromosome"/>
</dbReference>
<keyword evidence="2" id="KW-1185">Reference proteome</keyword>
<name>A0A7I8DI55_9FIRM</name>
<dbReference type="EMBL" id="AP023368">
    <property type="protein sequence ID" value="BCJ98133.1"/>
    <property type="molecule type" value="Genomic_DNA"/>
</dbReference>
<organism evidence="1 2">
    <name type="scientific">Anaerocolumna chitinilytica</name>
    <dbReference type="NCBI Taxonomy" id="1727145"/>
    <lineage>
        <taxon>Bacteria</taxon>
        <taxon>Bacillati</taxon>
        <taxon>Bacillota</taxon>
        <taxon>Clostridia</taxon>
        <taxon>Lachnospirales</taxon>
        <taxon>Lachnospiraceae</taxon>
        <taxon>Anaerocolumna</taxon>
    </lineage>
</organism>
<dbReference type="KEGG" id="acht:bsdcttw_11740"/>
<reference evidence="1 2" key="2">
    <citation type="submission" date="2020-08" db="EMBL/GenBank/DDBJ databases">
        <authorList>
            <person name="Ueki A."/>
            <person name="Tonouchi A."/>
        </authorList>
    </citation>
    <scope>NUCLEOTIDE SEQUENCE [LARGE SCALE GENOMIC DNA]</scope>
    <source>
        <strain evidence="1 2">CTTW</strain>
    </source>
</reference>
<accession>A0A7I8DI55</accession>
<evidence type="ECO:0000313" key="2">
    <source>
        <dbReference type="Proteomes" id="UP000515703"/>
    </source>
</evidence>
<dbReference type="RefSeq" id="WP_185258482.1">
    <property type="nucleotide sequence ID" value="NZ_AP023368.1"/>
</dbReference>
<gene>
    <name evidence="1" type="ORF">bsdcttw_11740</name>
</gene>
<sequence length="97" mass="11570">MFNSQELSLVQTRYFSDYSYINGVIEIRSKNTGHWWQIVKKDMPRAKMVIVRHRYPGVKKYHLQCHVHTFEKTIRMIIEHDKYVLSDSITLTNAISV</sequence>
<dbReference type="AlphaFoldDB" id="A0A7I8DI55"/>
<proteinExistence type="predicted"/>
<protein>
    <submittedName>
        <fullName evidence="1">Uncharacterized protein</fullName>
    </submittedName>
</protein>
<evidence type="ECO:0000313" key="1">
    <source>
        <dbReference type="EMBL" id="BCJ98133.1"/>
    </source>
</evidence>
<reference evidence="1 2" key="1">
    <citation type="submission" date="2020-08" db="EMBL/GenBank/DDBJ databases">
        <title>Draft genome sequencing of an Anaerocolumna strain isolated from anoxic soil subjected to BSD treatment.</title>
        <authorList>
            <person name="Uek A."/>
            <person name="Tonouchi A."/>
        </authorList>
    </citation>
    <scope>NUCLEOTIDE SEQUENCE [LARGE SCALE GENOMIC DNA]</scope>
    <source>
        <strain evidence="1 2">CTTW</strain>
    </source>
</reference>